<feature type="transmembrane region" description="Helical" evidence="1">
    <location>
        <begin position="225"/>
        <end position="249"/>
    </location>
</feature>
<evidence type="ECO:0000313" key="3">
    <source>
        <dbReference type="Proteomes" id="UP000676409"/>
    </source>
</evidence>
<gene>
    <name evidence="2" type="ORF">KCG34_04815</name>
</gene>
<name>A0A975IVP0_9CAUL</name>
<keyword evidence="3" id="KW-1185">Reference proteome</keyword>
<proteinExistence type="predicted"/>
<reference evidence="2" key="1">
    <citation type="submission" date="2021-04" db="EMBL/GenBank/DDBJ databases">
        <title>The complete genome sequence of Caulobacter sp. S6.</title>
        <authorList>
            <person name="Tang Y."/>
            <person name="Ouyang W."/>
            <person name="Liu Q."/>
            <person name="Huang B."/>
            <person name="Guo Z."/>
            <person name="Lei P."/>
        </authorList>
    </citation>
    <scope>NUCLEOTIDE SEQUENCE</scope>
    <source>
        <strain evidence="2">S6</strain>
    </source>
</reference>
<keyword evidence="1" id="KW-0812">Transmembrane</keyword>
<keyword evidence="1" id="KW-0472">Membrane</keyword>
<evidence type="ECO:0000256" key="1">
    <source>
        <dbReference type="SAM" id="Phobius"/>
    </source>
</evidence>
<feature type="transmembrane region" description="Helical" evidence="1">
    <location>
        <begin position="185"/>
        <end position="205"/>
    </location>
</feature>
<dbReference type="RefSeq" id="WP_211939259.1">
    <property type="nucleotide sequence ID" value="NZ_CP073078.1"/>
</dbReference>
<keyword evidence="1" id="KW-1133">Transmembrane helix</keyword>
<feature type="transmembrane region" description="Helical" evidence="1">
    <location>
        <begin position="139"/>
        <end position="164"/>
    </location>
</feature>
<accession>A0A975IVP0</accession>
<dbReference type="KEGG" id="caul:KCG34_04815"/>
<dbReference type="AlphaFoldDB" id="A0A975IVP0"/>
<dbReference type="Proteomes" id="UP000676409">
    <property type="component" value="Chromosome"/>
</dbReference>
<dbReference type="EMBL" id="CP073078">
    <property type="protein sequence ID" value="QUD89207.1"/>
    <property type="molecule type" value="Genomic_DNA"/>
</dbReference>
<sequence>MVAAAIDSPRVEFGAGQSMGRAIALVRSRPASFLVGALLLAGSAQAAENAFHVYRDTFLTLLLQRPVKLGTFNGMAADFVDDIAPAVVNTFYFAWISRLCLATGSAGAAATPGASLADCGRRFWPIAALSVVMYVLTQLGMLLVLAPGLFFMMASYVAVQAFVVERLRPLVAIRRSFDLTKGRRWNLFGLTLAISIAALIAMTILKMALVPKGVKLNTLAAPPLFTYFVSPMIASANQVIFAALSTAIYEQLTGTSRQPATVIAEVFS</sequence>
<protein>
    <recommendedName>
        <fullName evidence="4">Glycerophosphoryl diester phosphodiesterase membrane domain-containing protein</fullName>
    </recommendedName>
</protein>
<evidence type="ECO:0008006" key="4">
    <source>
        <dbReference type="Google" id="ProtNLM"/>
    </source>
</evidence>
<evidence type="ECO:0000313" key="2">
    <source>
        <dbReference type="EMBL" id="QUD89207.1"/>
    </source>
</evidence>
<organism evidence="2 3">
    <name type="scientific">Phenylobacterium montanum</name>
    <dbReference type="NCBI Taxonomy" id="2823693"/>
    <lineage>
        <taxon>Bacteria</taxon>
        <taxon>Pseudomonadati</taxon>
        <taxon>Pseudomonadota</taxon>
        <taxon>Alphaproteobacteria</taxon>
        <taxon>Caulobacterales</taxon>
        <taxon>Caulobacteraceae</taxon>
        <taxon>Phenylobacterium</taxon>
    </lineage>
</organism>